<organism evidence="3 4">
    <name type="scientific">Candidatus Methanofastidiosum methylothiophilum</name>
    <dbReference type="NCBI Taxonomy" id="1705564"/>
    <lineage>
        <taxon>Archaea</taxon>
        <taxon>Methanobacteriati</taxon>
        <taxon>Methanobacteriota</taxon>
        <taxon>Stenosarchaea group</taxon>
        <taxon>Candidatus Methanofastidiosia</taxon>
        <taxon>Candidatus Methanofastidiosales</taxon>
        <taxon>Candidatus Methanofastidiosaceae</taxon>
        <taxon>Candidatus Methanofastidiosum</taxon>
    </lineage>
</organism>
<feature type="transmembrane region" description="Helical" evidence="1">
    <location>
        <begin position="103"/>
        <end position="122"/>
    </location>
</feature>
<keyword evidence="3" id="KW-0808">Transferase</keyword>
<dbReference type="InterPro" id="IPR048307">
    <property type="entry name" value="STT3_N"/>
</dbReference>
<feature type="transmembrane region" description="Helical" evidence="1">
    <location>
        <begin position="338"/>
        <end position="355"/>
    </location>
</feature>
<protein>
    <submittedName>
        <fullName evidence="3">Oligosaccharyl transferase STT3 subunit</fullName>
    </submittedName>
</protein>
<sequence length="485" mass="55368">MGLPGIKNLKYYILALFLIIILSISLTFPLYGRFPFPLSWDIWYHMRIVENFSNGNYFFDPVSFGPEGRIHTYPPLFHIIFLVFYKILNIAGLSLMDTARLMPTLLLSLSAISIFLLINKFYGMEIGFMTSFFVLVIPVSLDRGIITSPQSLAFILIPLGFLTYLIGLNEKKYLYISGIISSAIFYTHGLSFIVFYLSLIFFTIIDYLSIKKIRVSNLLFLSIITIVLSLPLIIHLALNGIASNIPYGGIFKISFYPVKLGYITMALAIPGALLLVLRKKEEDLMLLSWGFMAFMLSRNYITGLDLLPFRFIEFLAYPLAFYSSFAIYEFIKDMKKEVIIATILSILIISSFPAAEYVSKVKPMIGNEEYSAFEYIKNNTIFDDYTVASSWYTSPILGKISERKTVEGGYASGSWDYVKRGQDIKSLYSGNYSVIDTYNIKYVYLGPRETADFKNSESYLNKSSMDKLYSTAKTSLYVYWGDFDK</sequence>
<dbReference type="PATRIC" id="fig|1705564.3.peg.1930"/>
<feature type="transmembrane region" description="Helical" evidence="1">
    <location>
        <begin position="76"/>
        <end position="96"/>
    </location>
</feature>
<comment type="caution">
    <text evidence="3">The sequence shown here is derived from an EMBL/GenBank/DDBJ whole genome shotgun (WGS) entry which is preliminary data.</text>
</comment>
<proteinExistence type="predicted"/>
<feature type="domain" description="Oligosaccharyl transferase STT3 N-terminal" evidence="2">
    <location>
        <begin position="40"/>
        <end position="143"/>
    </location>
</feature>
<evidence type="ECO:0000259" key="2">
    <source>
        <dbReference type="Pfam" id="PF02516"/>
    </source>
</evidence>
<keyword evidence="1" id="KW-0472">Membrane</keyword>
<gene>
    <name evidence="3" type="ORF">AMQ74_01779</name>
</gene>
<feature type="transmembrane region" description="Helical" evidence="1">
    <location>
        <begin position="12"/>
        <end position="31"/>
    </location>
</feature>
<reference evidence="3 4" key="1">
    <citation type="journal article" date="2016" name="ISME J.">
        <title>Chasing the elusive Euryarchaeota class WSA2: genomes reveal a uniquely fastidious methyl-reducing methanogen.</title>
        <authorList>
            <person name="Nobu M.K."/>
            <person name="Narihiro T."/>
            <person name="Kuroda K."/>
            <person name="Mei R."/>
            <person name="Liu W.T."/>
        </authorList>
    </citation>
    <scope>NUCLEOTIDE SEQUENCE [LARGE SCALE GENOMIC DNA]</scope>
    <source>
        <strain evidence="3">U1lsi0528_Bin089</strain>
    </source>
</reference>
<evidence type="ECO:0000256" key="1">
    <source>
        <dbReference type="SAM" id="Phobius"/>
    </source>
</evidence>
<evidence type="ECO:0000313" key="3">
    <source>
        <dbReference type="EMBL" id="KYC46634.1"/>
    </source>
</evidence>
<dbReference type="Proteomes" id="UP000075578">
    <property type="component" value="Unassembled WGS sequence"/>
</dbReference>
<feature type="transmembrane region" description="Helical" evidence="1">
    <location>
        <begin position="284"/>
        <end position="301"/>
    </location>
</feature>
<dbReference type="GO" id="GO:0016740">
    <property type="term" value="F:transferase activity"/>
    <property type="evidence" value="ECO:0007669"/>
    <property type="project" value="UniProtKB-KW"/>
</dbReference>
<feature type="transmembrane region" description="Helical" evidence="1">
    <location>
        <begin position="128"/>
        <end position="145"/>
    </location>
</feature>
<dbReference type="EMBL" id="LNGD01000190">
    <property type="protein sequence ID" value="KYC46634.1"/>
    <property type="molecule type" value="Genomic_DNA"/>
</dbReference>
<accession>A0A150IPR4</accession>
<keyword evidence="1" id="KW-0812">Transmembrane</keyword>
<evidence type="ECO:0000313" key="4">
    <source>
        <dbReference type="Proteomes" id="UP000075578"/>
    </source>
</evidence>
<dbReference type="Pfam" id="PF02516">
    <property type="entry name" value="STT3"/>
    <property type="match status" value="1"/>
</dbReference>
<feature type="transmembrane region" description="Helical" evidence="1">
    <location>
        <begin position="174"/>
        <end position="205"/>
    </location>
</feature>
<keyword evidence="1" id="KW-1133">Transmembrane helix</keyword>
<feature type="transmembrane region" description="Helical" evidence="1">
    <location>
        <begin position="307"/>
        <end position="331"/>
    </location>
</feature>
<feature type="transmembrane region" description="Helical" evidence="1">
    <location>
        <begin position="152"/>
        <end position="168"/>
    </location>
</feature>
<dbReference type="AlphaFoldDB" id="A0A150IPR4"/>
<feature type="transmembrane region" description="Helical" evidence="1">
    <location>
        <begin position="217"/>
        <end position="238"/>
    </location>
</feature>
<feature type="transmembrane region" description="Helical" evidence="1">
    <location>
        <begin position="258"/>
        <end position="277"/>
    </location>
</feature>
<dbReference type="GO" id="GO:0016020">
    <property type="term" value="C:membrane"/>
    <property type="evidence" value="ECO:0007669"/>
    <property type="project" value="InterPro"/>
</dbReference>
<name>A0A150IPR4_9EURY</name>